<sequence length="256" mass="28864">MVQRTDELTSVERVTQPNEYGGVTIIYTTKIGDDVVRKRCDYHVVRGDLKRRDITRNSEKSDYGGSLLLKVFYDKGSPSGLLADPTAPLSAPTDPSFPTFLSHLLLSVRVGDAALISTAFFSWYRQAQTGVCDSTSTSRCREMLRAAITADELTSVERVTQPNEYGGVTTIYTTRAGDAVVCKTWDFNNEHDDLKRRDIIRNSEKSDYGGSLLLKVFYDNGDDYDVLKPCESEFGAMRFGRRTWQRRGAHLFRSVR</sequence>
<evidence type="ECO:0000313" key="1">
    <source>
        <dbReference type="EMBL" id="KAL2611506.1"/>
    </source>
</evidence>
<reference evidence="1 2" key="1">
    <citation type="submission" date="2024-09" db="EMBL/GenBank/DDBJ databases">
        <title>Chromosome-scale assembly of Riccia fluitans.</title>
        <authorList>
            <person name="Paukszto L."/>
            <person name="Sawicki J."/>
            <person name="Karawczyk K."/>
            <person name="Piernik-Szablinska J."/>
            <person name="Szczecinska M."/>
            <person name="Mazdziarz M."/>
        </authorList>
    </citation>
    <scope>NUCLEOTIDE SEQUENCE [LARGE SCALE GENOMIC DNA]</scope>
    <source>
        <strain evidence="1">Rf_01</strain>
        <tissue evidence="1">Aerial parts of the thallus</tissue>
    </source>
</reference>
<dbReference type="Proteomes" id="UP001605036">
    <property type="component" value="Unassembled WGS sequence"/>
</dbReference>
<evidence type="ECO:0000313" key="2">
    <source>
        <dbReference type="Proteomes" id="UP001605036"/>
    </source>
</evidence>
<name>A0ABD1XUA9_9MARC</name>
<proteinExistence type="predicted"/>
<accession>A0ABD1XUA9</accession>
<organism evidence="1 2">
    <name type="scientific">Riccia fluitans</name>
    <dbReference type="NCBI Taxonomy" id="41844"/>
    <lineage>
        <taxon>Eukaryota</taxon>
        <taxon>Viridiplantae</taxon>
        <taxon>Streptophyta</taxon>
        <taxon>Embryophyta</taxon>
        <taxon>Marchantiophyta</taxon>
        <taxon>Marchantiopsida</taxon>
        <taxon>Marchantiidae</taxon>
        <taxon>Marchantiales</taxon>
        <taxon>Ricciaceae</taxon>
        <taxon>Riccia</taxon>
    </lineage>
</organism>
<dbReference type="EMBL" id="JBHFFA010000007">
    <property type="protein sequence ID" value="KAL2611506.1"/>
    <property type="molecule type" value="Genomic_DNA"/>
</dbReference>
<protein>
    <submittedName>
        <fullName evidence="1">Uncharacterized protein</fullName>
    </submittedName>
</protein>
<comment type="caution">
    <text evidence="1">The sequence shown here is derived from an EMBL/GenBank/DDBJ whole genome shotgun (WGS) entry which is preliminary data.</text>
</comment>
<dbReference type="AlphaFoldDB" id="A0ABD1XUA9"/>
<keyword evidence="2" id="KW-1185">Reference proteome</keyword>
<gene>
    <name evidence="1" type="ORF">R1flu_023198</name>
</gene>